<dbReference type="GO" id="GO:0030170">
    <property type="term" value="F:pyridoxal phosphate binding"/>
    <property type="evidence" value="ECO:0007669"/>
    <property type="project" value="InterPro"/>
</dbReference>
<dbReference type="InterPro" id="IPR015422">
    <property type="entry name" value="PyrdxlP-dep_Trfase_small"/>
</dbReference>
<reference evidence="7 8" key="1">
    <citation type="submission" date="2019-04" db="EMBL/GenBank/DDBJ databases">
        <title>Azoarcus rhizosphaerae sp. nov. isolated from rhizosphere of Ficus religiosa.</title>
        <authorList>
            <person name="Lin S.-Y."/>
            <person name="Hameed A."/>
            <person name="Hsu Y.-H."/>
            <person name="Young C.-C."/>
        </authorList>
    </citation>
    <scope>NUCLEOTIDE SEQUENCE [LARGE SCALE GENOMIC DNA]</scope>
    <source>
        <strain evidence="7 8">CC-YHH848</strain>
    </source>
</reference>
<gene>
    <name evidence="7" type="ORF">E6O51_01215</name>
</gene>
<dbReference type="PANTHER" id="PTHR43807:SF20">
    <property type="entry name" value="FI04487P"/>
    <property type="match status" value="1"/>
</dbReference>
<feature type="domain" description="Aminotransferase class I/classII large" evidence="6">
    <location>
        <begin position="29"/>
        <end position="381"/>
    </location>
</feature>
<dbReference type="SUPFAM" id="SSF53383">
    <property type="entry name" value="PLP-dependent transferases"/>
    <property type="match status" value="1"/>
</dbReference>
<dbReference type="EMBL" id="SSOD01000001">
    <property type="protein sequence ID" value="THF65249.1"/>
    <property type="molecule type" value="Genomic_DNA"/>
</dbReference>
<dbReference type="InterPro" id="IPR015421">
    <property type="entry name" value="PyrdxlP-dep_Trfase_major"/>
</dbReference>
<keyword evidence="4 7" id="KW-0808">Transferase</keyword>
<dbReference type="GO" id="GO:0016212">
    <property type="term" value="F:kynurenine-oxoglutarate transaminase activity"/>
    <property type="evidence" value="ECO:0007669"/>
    <property type="project" value="TreeGrafter"/>
</dbReference>
<dbReference type="InterPro" id="IPR004839">
    <property type="entry name" value="Aminotransferase_I/II_large"/>
</dbReference>
<evidence type="ECO:0000259" key="6">
    <source>
        <dbReference type="Pfam" id="PF00155"/>
    </source>
</evidence>
<evidence type="ECO:0000313" key="7">
    <source>
        <dbReference type="EMBL" id="THF65249.1"/>
    </source>
</evidence>
<dbReference type="FunFam" id="3.40.640.10:FF:000024">
    <property type="entry name" value="Kynurenine--oxoglutarate transaminase 3"/>
    <property type="match status" value="1"/>
</dbReference>
<dbReference type="Proteomes" id="UP000307956">
    <property type="component" value="Unassembled WGS sequence"/>
</dbReference>
<dbReference type="PANTHER" id="PTHR43807">
    <property type="entry name" value="FI04487P"/>
    <property type="match status" value="1"/>
</dbReference>
<evidence type="ECO:0000256" key="5">
    <source>
        <dbReference type="ARBA" id="ARBA00022898"/>
    </source>
</evidence>
<comment type="similarity">
    <text evidence="2">Belongs to the class-I pyridoxal-phosphate-dependent aminotransferase family.</text>
</comment>
<dbReference type="InterPro" id="IPR015424">
    <property type="entry name" value="PyrdxlP-dep_Trfase"/>
</dbReference>
<evidence type="ECO:0000256" key="3">
    <source>
        <dbReference type="ARBA" id="ARBA00022576"/>
    </source>
</evidence>
<protein>
    <submittedName>
        <fullName evidence="7">Aminotransferase class I/II-fold pyridoxal phosphate-dependent enzyme</fullName>
    </submittedName>
</protein>
<evidence type="ECO:0000256" key="1">
    <source>
        <dbReference type="ARBA" id="ARBA00001933"/>
    </source>
</evidence>
<comment type="cofactor">
    <cofactor evidence="1">
        <name>pyridoxal 5'-phosphate</name>
        <dbReference type="ChEBI" id="CHEBI:597326"/>
    </cofactor>
</comment>
<keyword evidence="5" id="KW-0663">Pyridoxal phosphate</keyword>
<dbReference type="RefSeq" id="WP_136383142.1">
    <property type="nucleotide sequence ID" value="NZ_SSOD01000001.1"/>
</dbReference>
<accession>A0A4S4AZQ6</accession>
<dbReference type="Pfam" id="PF00155">
    <property type="entry name" value="Aminotran_1_2"/>
    <property type="match status" value="1"/>
</dbReference>
<evidence type="ECO:0000256" key="4">
    <source>
        <dbReference type="ARBA" id="ARBA00022679"/>
    </source>
</evidence>
<name>A0A4S4AZQ6_9RHOO</name>
<dbReference type="GO" id="GO:0005737">
    <property type="term" value="C:cytoplasm"/>
    <property type="evidence" value="ECO:0007669"/>
    <property type="project" value="TreeGrafter"/>
</dbReference>
<organism evidence="7 8">
    <name type="scientific">Pseudothauera rhizosphaerae</name>
    <dbReference type="NCBI Taxonomy" id="2565932"/>
    <lineage>
        <taxon>Bacteria</taxon>
        <taxon>Pseudomonadati</taxon>
        <taxon>Pseudomonadota</taxon>
        <taxon>Betaproteobacteria</taxon>
        <taxon>Rhodocyclales</taxon>
        <taxon>Zoogloeaceae</taxon>
        <taxon>Pseudothauera</taxon>
    </lineage>
</organism>
<evidence type="ECO:0000313" key="8">
    <source>
        <dbReference type="Proteomes" id="UP000307956"/>
    </source>
</evidence>
<proteinExistence type="inferred from homology"/>
<sequence>MKPFAHRTDPLRESIFTTISNRARELGAVNLGQGFPDFDGPQWLVEAARASLGGEGLANQYAHTSGAPALRAAIARQQREDWAAEFDPDSEITVTVGATEALYATLQTLVDAGDEVVVFEPFYDSYVATLQMIGAVPRPVTLRWPSFGFDDGELARAFGPRTKAVMINSPHNPTGKVFSREELERIGALAIRHDCWIVTDEVYEYLTYERSHREFVQWRSQPAIRERCIAISSAGKTFGMTGWKVGWAMAPADVSRRLRLVHQFIPFCAPHPFQHAFAHALERRHEYLEDFRREYRHRRDLLAEGLRALGHAVLPSEGTYFLQVYVEEGTEAFCRRLLERHRVAVLPTAPFYLDAASQGANIVRLCFAKREETLREALRRLGE</sequence>
<dbReference type="InterPro" id="IPR051326">
    <property type="entry name" value="Kynurenine-oxoglutarate_AT"/>
</dbReference>
<dbReference type="Gene3D" id="3.40.640.10">
    <property type="entry name" value="Type I PLP-dependent aspartate aminotransferase-like (Major domain)"/>
    <property type="match status" value="1"/>
</dbReference>
<keyword evidence="8" id="KW-1185">Reference proteome</keyword>
<dbReference type="Gene3D" id="3.90.1150.10">
    <property type="entry name" value="Aspartate Aminotransferase, domain 1"/>
    <property type="match status" value="1"/>
</dbReference>
<dbReference type="CDD" id="cd00609">
    <property type="entry name" value="AAT_like"/>
    <property type="match status" value="1"/>
</dbReference>
<evidence type="ECO:0000256" key="2">
    <source>
        <dbReference type="ARBA" id="ARBA00007441"/>
    </source>
</evidence>
<comment type="caution">
    <text evidence="7">The sequence shown here is derived from an EMBL/GenBank/DDBJ whole genome shotgun (WGS) entry which is preliminary data.</text>
</comment>
<dbReference type="OrthoDB" id="9763453at2"/>
<dbReference type="AlphaFoldDB" id="A0A4S4AZQ6"/>
<keyword evidence="3 7" id="KW-0032">Aminotransferase</keyword>